<sequence length="333" mass="36620">MSNFDANPFADPFQDGSVTAATSSNQAGMEDFNPFAQNGTNDSPMMHPTNAPPPYDYGSNNVTAKSAPPVAAPAPAPVIPGHEELLKRQEELEKKAEELQRREQQMASSSFNPRANNWPPMPKWFPVGPCFYQDFSVDIPSGFQSTIKLLYYLWMFYCVVMFLNMITSLVIFCVDSTTGTGFGLSILWWLLFTPCSLCWYRPVYKAFRSDSSFNFFLYFFIMFFQACVAVIMAVGIPNSGYTGWIVALGHFDAQHGGPGAGIMACIQATLFSIMAILSFVLLKKVHSIYRSSGASFEKAQQEFATDVMKNPGVQTAAANAAGAAVQSSLSGRY</sequence>
<feature type="transmembrane region" description="Helical" evidence="5">
    <location>
        <begin position="215"/>
        <end position="236"/>
    </location>
</feature>
<comment type="similarity">
    <text evidence="5">Belongs to the SCAMP family.</text>
</comment>
<evidence type="ECO:0000256" key="4">
    <source>
        <dbReference type="ARBA" id="ARBA00023136"/>
    </source>
</evidence>
<accession>H2YRE9</accession>
<dbReference type="PANTHER" id="PTHR10687">
    <property type="entry name" value="SECRETORY CARRIER-ASSOCIATED MEMBRANE PROTEIN SCAMP"/>
    <property type="match status" value="1"/>
</dbReference>
<dbReference type="PANTHER" id="PTHR10687:SF2">
    <property type="entry name" value="SECRETORY CARRIER-ASSOCIATED MEMBRANE PROTEIN"/>
    <property type="match status" value="1"/>
</dbReference>
<protein>
    <recommendedName>
        <fullName evidence="5">Secretory carrier-associated membrane protein</fullName>
        <shortName evidence="5">Secretory carrier membrane protein</shortName>
    </recommendedName>
</protein>
<evidence type="ECO:0000313" key="7">
    <source>
        <dbReference type="Ensembl" id="ENSCSAVP00000007909.1"/>
    </source>
</evidence>
<feature type="region of interest" description="Disordered" evidence="6">
    <location>
        <begin position="1"/>
        <end position="62"/>
    </location>
</feature>
<reference evidence="7" key="3">
    <citation type="submission" date="2025-09" db="UniProtKB">
        <authorList>
            <consortium name="Ensembl"/>
        </authorList>
    </citation>
    <scope>IDENTIFICATION</scope>
</reference>
<dbReference type="Proteomes" id="UP000007875">
    <property type="component" value="Unassembled WGS sequence"/>
</dbReference>
<keyword evidence="8" id="KW-1185">Reference proteome</keyword>
<dbReference type="InterPro" id="IPR007273">
    <property type="entry name" value="SCAMP"/>
</dbReference>
<evidence type="ECO:0000256" key="2">
    <source>
        <dbReference type="ARBA" id="ARBA00022692"/>
    </source>
</evidence>
<evidence type="ECO:0000256" key="6">
    <source>
        <dbReference type="SAM" id="MobiDB-lite"/>
    </source>
</evidence>
<feature type="region of interest" description="Disordered" evidence="6">
    <location>
        <begin position="95"/>
        <end position="115"/>
    </location>
</feature>
<proteinExistence type="inferred from homology"/>
<dbReference type="STRING" id="51511.ENSCSAVP00000007909"/>
<comment type="subcellular location">
    <subcellularLocation>
        <location evidence="1 5">Membrane</location>
        <topology evidence="1 5">Multi-pass membrane protein</topology>
    </subcellularLocation>
</comment>
<name>H2YRE9_CIOSA</name>
<feature type="compositionally biased region" description="Polar residues" evidence="6">
    <location>
        <begin position="16"/>
        <end position="27"/>
    </location>
</feature>
<reference evidence="7" key="2">
    <citation type="submission" date="2025-08" db="UniProtKB">
        <authorList>
            <consortium name="Ensembl"/>
        </authorList>
    </citation>
    <scope>IDENTIFICATION</scope>
</reference>
<reference evidence="8" key="1">
    <citation type="submission" date="2003-08" db="EMBL/GenBank/DDBJ databases">
        <authorList>
            <person name="Birren B."/>
            <person name="Nusbaum C."/>
            <person name="Abebe A."/>
            <person name="Abouelleil A."/>
            <person name="Adekoya E."/>
            <person name="Ait-zahra M."/>
            <person name="Allen N."/>
            <person name="Allen T."/>
            <person name="An P."/>
            <person name="Anderson M."/>
            <person name="Anderson S."/>
            <person name="Arachchi H."/>
            <person name="Armbruster J."/>
            <person name="Bachantsang P."/>
            <person name="Baldwin J."/>
            <person name="Barry A."/>
            <person name="Bayul T."/>
            <person name="Blitshsteyn B."/>
            <person name="Bloom T."/>
            <person name="Blye J."/>
            <person name="Boguslavskiy L."/>
            <person name="Borowsky M."/>
            <person name="Boukhgalter B."/>
            <person name="Brunache A."/>
            <person name="Butler J."/>
            <person name="Calixte N."/>
            <person name="Calvo S."/>
            <person name="Camarata J."/>
            <person name="Campo K."/>
            <person name="Chang J."/>
            <person name="Cheshatsang Y."/>
            <person name="Citroen M."/>
            <person name="Collymore A."/>
            <person name="Considine T."/>
            <person name="Cook A."/>
            <person name="Cooke P."/>
            <person name="Corum B."/>
            <person name="Cuomo C."/>
            <person name="David R."/>
            <person name="Dawoe T."/>
            <person name="Degray S."/>
            <person name="Dodge S."/>
            <person name="Dooley K."/>
            <person name="Dorje P."/>
            <person name="Dorjee K."/>
            <person name="Dorris L."/>
            <person name="Duffey N."/>
            <person name="Dupes A."/>
            <person name="Elkins T."/>
            <person name="Engels R."/>
            <person name="Erickson J."/>
            <person name="Farina A."/>
            <person name="Faro S."/>
            <person name="Ferreira P."/>
            <person name="Fischer H."/>
            <person name="Fitzgerald M."/>
            <person name="Foley K."/>
            <person name="Gage D."/>
            <person name="Galagan J."/>
            <person name="Gearin G."/>
            <person name="Gnerre S."/>
            <person name="Gnirke A."/>
            <person name="Goyette A."/>
            <person name="Graham J."/>
            <person name="Grandbois E."/>
            <person name="Gyaltsen K."/>
            <person name="Hafez N."/>
            <person name="Hagopian D."/>
            <person name="Hagos B."/>
            <person name="Hall J."/>
            <person name="Hatcher B."/>
            <person name="Heller A."/>
            <person name="Higgins H."/>
            <person name="Honan T."/>
            <person name="Horn A."/>
            <person name="Houde N."/>
            <person name="Hughes L."/>
            <person name="Hulme W."/>
            <person name="Husby E."/>
            <person name="Iliev I."/>
            <person name="Jaffe D."/>
            <person name="Jones C."/>
            <person name="Kamal M."/>
            <person name="Kamat A."/>
            <person name="Kamvysselis M."/>
            <person name="Karlsson E."/>
            <person name="Kells C."/>
            <person name="Kieu A."/>
            <person name="Kisner P."/>
            <person name="Kodira C."/>
            <person name="Kulbokas E."/>
            <person name="Labutti K."/>
            <person name="Lama D."/>
            <person name="Landers T."/>
            <person name="Leger J."/>
            <person name="Levine S."/>
            <person name="Lewis D."/>
            <person name="Lewis T."/>
            <person name="Lindblad-toh K."/>
            <person name="Liu X."/>
            <person name="Lokyitsang T."/>
            <person name="Lokyitsang Y."/>
            <person name="Lucien O."/>
            <person name="Lui A."/>
            <person name="Ma L.J."/>
            <person name="Mabbitt R."/>
            <person name="Macdonald J."/>
            <person name="Maclean C."/>
            <person name="Major J."/>
            <person name="Manning J."/>
            <person name="Marabella R."/>
            <person name="Maru K."/>
            <person name="Matthews C."/>
            <person name="Mauceli E."/>
            <person name="Mccarthy M."/>
            <person name="Mcdonough S."/>
            <person name="Mcghee T."/>
            <person name="Meldrim J."/>
            <person name="Meneus L."/>
            <person name="Mesirov J."/>
            <person name="Mihalev A."/>
            <person name="Mihova T."/>
            <person name="Mikkelsen T."/>
            <person name="Mlenga V."/>
            <person name="Moru K."/>
            <person name="Mozes J."/>
            <person name="Mulrain L."/>
            <person name="Munson G."/>
            <person name="Naylor J."/>
            <person name="Newes C."/>
            <person name="Nguyen C."/>
            <person name="Nguyen N."/>
            <person name="Nguyen T."/>
            <person name="Nicol R."/>
            <person name="Nielsen C."/>
            <person name="Nizzari M."/>
            <person name="Norbu C."/>
            <person name="Norbu N."/>
            <person name="O'donnell P."/>
            <person name="Okoawo O."/>
            <person name="O'leary S."/>
            <person name="Omotosho B."/>
            <person name="O'neill K."/>
            <person name="Osman S."/>
            <person name="Parker S."/>
            <person name="Perrin D."/>
            <person name="Phunkhang P."/>
            <person name="Piqani B."/>
            <person name="Purcell S."/>
            <person name="Rachupka T."/>
            <person name="Ramasamy U."/>
            <person name="Rameau R."/>
            <person name="Ray V."/>
            <person name="Raymond C."/>
            <person name="Retta R."/>
            <person name="Richardson S."/>
            <person name="Rise C."/>
            <person name="Rodriguez J."/>
            <person name="Rogers J."/>
            <person name="Rogov P."/>
            <person name="Rutman M."/>
            <person name="Schupbach R."/>
            <person name="Seaman C."/>
            <person name="Settipalli S."/>
            <person name="Sharpe T."/>
            <person name="Sheridan J."/>
            <person name="Sherpa N."/>
            <person name="Shi J."/>
            <person name="Smirnov S."/>
            <person name="Smith C."/>
            <person name="Sougnez C."/>
            <person name="Spencer B."/>
            <person name="Stalker J."/>
            <person name="Stange-thomann N."/>
            <person name="Stavropoulos S."/>
            <person name="Stetson K."/>
            <person name="Stone C."/>
            <person name="Stone S."/>
            <person name="Stubbs M."/>
            <person name="Talamas J."/>
            <person name="Tchuinga P."/>
            <person name="Tenzing P."/>
            <person name="Tesfaye S."/>
            <person name="Theodore J."/>
            <person name="Thoulutsang Y."/>
            <person name="Topham K."/>
            <person name="Towey S."/>
            <person name="Tsamla T."/>
            <person name="Tsomo N."/>
            <person name="Vallee D."/>
            <person name="Vassiliev H."/>
            <person name="Venkataraman V."/>
            <person name="Vinson J."/>
            <person name="Vo A."/>
            <person name="Wade C."/>
            <person name="Wang S."/>
            <person name="Wangchuk T."/>
            <person name="Wangdi T."/>
            <person name="Whittaker C."/>
            <person name="Wilkinson J."/>
            <person name="Wu Y."/>
            <person name="Wyman D."/>
            <person name="Yadav S."/>
            <person name="Yang S."/>
            <person name="Yang X."/>
            <person name="Yeager S."/>
            <person name="Yee E."/>
            <person name="Young G."/>
            <person name="Zainoun J."/>
            <person name="Zembeck L."/>
            <person name="Zimmer A."/>
            <person name="Zody M."/>
            <person name="Lander E."/>
        </authorList>
    </citation>
    <scope>NUCLEOTIDE SEQUENCE [LARGE SCALE GENOMIC DNA]</scope>
</reference>
<feature type="transmembrane region" description="Helical" evidence="5">
    <location>
        <begin position="149"/>
        <end position="174"/>
    </location>
</feature>
<dbReference type="GO" id="GO:0032588">
    <property type="term" value="C:trans-Golgi network membrane"/>
    <property type="evidence" value="ECO:0007669"/>
    <property type="project" value="TreeGrafter"/>
</dbReference>
<evidence type="ECO:0000256" key="5">
    <source>
        <dbReference type="RuleBase" id="RU363122"/>
    </source>
</evidence>
<feature type="transmembrane region" description="Helical" evidence="5">
    <location>
        <begin position="186"/>
        <end position="203"/>
    </location>
</feature>
<evidence type="ECO:0000256" key="3">
    <source>
        <dbReference type="ARBA" id="ARBA00022989"/>
    </source>
</evidence>
<keyword evidence="3 5" id="KW-1133">Transmembrane helix</keyword>
<dbReference type="GeneTree" id="ENSGT00940000169497"/>
<evidence type="ECO:0000313" key="8">
    <source>
        <dbReference type="Proteomes" id="UP000007875"/>
    </source>
</evidence>
<dbReference type="InParanoid" id="H2YRE9"/>
<feature type="transmembrane region" description="Helical" evidence="5">
    <location>
        <begin position="256"/>
        <end position="282"/>
    </location>
</feature>
<dbReference type="GO" id="GO:0055038">
    <property type="term" value="C:recycling endosome membrane"/>
    <property type="evidence" value="ECO:0007669"/>
    <property type="project" value="TreeGrafter"/>
</dbReference>
<dbReference type="Ensembl" id="ENSCSAVT00000008015.1">
    <property type="protein sequence ID" value="ENSCSAVP00000007909.1"/>
    <property type="gene ID" value="ENSCSAVG00000004720.1"/>
</dbReference>
<keyword evidence="2 5" id="KW-0812">Transmembrane</keyword>
<dbReference type="FunCoup" id="H2YRE9">
    <property type="interactions" value="343"/>
</dbReference>
<feature type="compositionally biased region" description="Basic and acidic residues" evidence="6">
    <location>
        <begin position="95"/>
        <end position="104"/>
    </location>
</feature>
<organism evidence="7 8">
    <name type="scientific">Ciona savignyi</name>
    <name type="common">Pacific transparent sea squirt</name>
    <dbReference type="NCBI Taxonomy" id="51511"/>
    <lineage>
        <taxon>Eukaryota</taxon>
        <taxon>Metazoa</taxon>
        <taxon>Chordata</taxon>
        <taxon>Tunicata</taxon>
        <taxon>Ascidiacea</taxon>
        <taxon>Phlebobranchia</taxon>
        <taxon>Cionidae</taxon>
        <taxon>Ciona</taxon>
    </lineage>
</organism>
<feature type="compositionally biased region" description="Polar residues" evidence="6">
    <location>
        <begin position="106"/>
        <end position="115"/>
    </location>
</feature>
<dbReference type="OMA" id="NMVACIF"/>
<dbReference type="AlphaFoldDB" id="H2YRE9"/>
<dbReference type="eggNOG" id="KOG3088">
    <property type="taxonomic scope" value="Eukaryota"/>
</dbReference>
<keyword evidence="4 5" id="KW-0472">Membrane</keyword>
<evidence type="ECO:0000256" key="1">
    <source>
        <dbReference type="ARBA" id="ARBA00004141"/>
    </source>
</evidence>
<dbReference type="GO" id="GO:0015031">
    <property type="term" value="P:protein transport"/>
    <property type="evidence" value="ECO:0007669"/>
    <property type="project" value="InterPro"/>
</dbReference>
<keyword evidence="5" id="KW-0813">Transport</keyword>
<dbReference type="Pfam" id="PF04144">
    <property type="entry name" value="SCAMP"/>
    <property type="match status" value="1"/>
</dbReference>